<evidence type="ECO:0000256" key="7">
    <source>
        <dbReference type="ARBA" id="ARBA00022840"/>
    </source>
</evidence>
<keyword evidence="8" id="KW-0460">Magnesium</keyword>
<dbReference type="KEGG" id="bbes:BESB_069190"/>
<evidence type="ECO:0000256" key="5">
    <source>
        <dbReference type="ARBA" id="ARBA00022723"/>
    </source>
</evidence>
<dbReference type="InterPro" id="IPR001757">
    <property type="entry name" value="P_typ_ATPase"/>
</dbReference>
<evidence type="ECO:0000256" key="11">
    <source>
        <dbReference type="ARBA" id="ARBA00023136"/>
    </source>
</evidence>
<dbReference type="EMBL" id="NWUJ01000006">
    <property type="protein sequence ID" value="PFH34886.1"/>
    <property type="molecule type" value="Genomic_DNA"/>
</dbReference>
<keyword evidence="11 14" id="KW-0472">Membrane</keyword>
<dbReference type="OrthoDB" id="377733at2759"/>
<keyword evidence="10 14" id="KW-1133">Transmembrane helix</keyword>
<dbReference type="InterPro" id="IPR032630">
    <property type="entry name" value="P_typ_ATPase_c"/>
</dbReference>
<evidence type="ECO:0000259" key="15">
    <source>
        <dbReference type="Pfam" id="PF16212"/>
    </source>
</evidence>
<dbReference type="STRING" id="94643.A0A2A9MFZ0"/>
<feature type="transmembrane region" description="Helical" evidence="14">
    <location>
        <begin position="332"/>
        <end position="355"/>
    </location>
</feature>
<feature type="compositionally biased region" description="Pro residues" evidence="13">
    <location>
        <begin position="603"/>
        <end position="617"/>
    </location>
</feature>
<comment type="caution">
    <text evidence="16">The sequence shown here is derived from an EMBL/GenBank/DDBJ whole genome shotgun (WGS) entry which is preliminary data.</text>
</comment>
<dbReference type="SUPFAM" id="SSF81665">
    <property type="entry name" value="Calcium ATPase, transmembrane domain M"/>
    <property type="match status" value="1"/>
</dbReference>
<dbReference type="GeneID" id="40311845"/>
<evidence type="ECO:0000256" key="6">
    <source>
        <dbReference type="ARBA" id="ARBA00022741"/>
    </source>
</evidence>
<dbReference type="Proteomes" id="UP000224006">
    <property type="component" value="Chromosome VI"/>
</dbReference>
<dbReference type="InterPro" id="IPR023214">
    <property type="entry name" value="HAD_sf"/>
</dbReference>
<evidence type="ECO:0000256" key="9">
    <source>
        <dbReference type="ARBA" id="ARBA00022967"/>
    </source>
</evidence>
<dbReference type="GO" id="GO:0045332">
    <property type="term" value="P:phospholipid translocation"/>
    <property type="evidence" value="ECO:0007669"/>
    <property type="project" value="TreeGrafter"/>
</dbReference>
<evidence type="ECO:0000256" key="12">
    <source>
        <dbReference type="ARBA" id="ARBA00034036"/>
    </source>
</evidence>
<dbReference type="GO" id="GO:0140326">
    <property type="term" value="F:ATPase-coupled intramembrane lipid transporter activity"/>
    <property type="evidence" value="ECO:0007669"/>
    <property type="project" value="UniProtKB-EC"/>
</dbReference>
<feature type="domain" description="P-type ATPase C-terminal" evidence="15">
    <location>
        <begin position="219"/>
        <end position="468"/>
    </location>
</feature>
<feature type="compositionally biased region" description="Basic and acidic residues" evidence="13">
    <location>
        <begin position="519"/>
        <end position="539"/>
    </location>
</feature>
<gene>
    <name evidence="16" type="ORF">BESB_069190</name>
</gene>
<keyword evidence="17" id="KW-1185">Reference proteome</keyword>
<evidence type="ECO:0000313" key="16">
    <source>
        <dbReference type="EMBL" id="PFH34886.1"/>
    </source>
</evidence>
<reference evidence="16 17" key="1">
    <citation type="submission" date="2017-09" db="EMBL/GenBank/DDBJ databases">
        <title>Genome sequencing of Besnoitia besnoiti strain Bb-Ger1.</title>
        <authorList>
            <person name="Schares G."/>
            <person name="Venepally P."/>
            <person name="Lorenzi H.A."/>
        </authorList>
    </citation>
    <scope>NUCLEOTIDE SEQUENCE [LARGE SCALE GENOMIC DNA]</scope>
    <source>
        <strain evidence="16 17">Bb-Ger1</strain>
    </source>
</reference>
<feature type="compositionally biased region" description="Basic and acidic residues" evidence="13">
    <location>
        <begin position="500"/>
        <end position="510"/>
    </location>
</feature>
<comment type="subcellular location">
    <subcellularLocation>
        <location evidence="1">Membrane</location>
        <topology evidence="1">Multi-pass membrane protein</topology>
    </subcellularLocation>
</comment>
<dbReference type="NCBIfam" id="TIGR01494">
    <property type="entry name" value="ATPase_P-type"/>
    <property type="match status" value="1"/>
</dbReference>
<keyword evidence="7" id="KW-0067">ATP-binding</keyword>
<comment type="similarity">
    <text evidence="2">Belongs to the cation transport ATPase (P-type) (TC 3.A.3) family. Type IV subfamily.</text>
</comment>
<name>A0A2A9MFZ0_BESBE</name>
<dbReference type="GO" id="GO:0046872">
    <property type="term" value="F:metal ion binding"/>
    <property type="evidence" value="ECO:0007669"/>
    <property type="project" value="UniProtKB-KW"/>
</dbReference>
<sequence length="617" mass="67938">MAFRLAEQLEVDLELQGVTGVEDRLQEGAAMTIKKLRQAGIHVWMLTGDKTETALNVGLATSLLVPESRLSRYLWDRDEPSGDGLLRQLDADLRALAASASRPSAASPSSGEVCANKGDEAAGEEGKPPEALIVDGEGLAFLLGRPDRQTRFIQLCCACRSVICCRVAPHQKGAVVSLVKAATQKVTLAIGDGANDCNMIRQAHIGVGIRGNEGHQAFNCSDFGLTQFRLLLPLLLVHGRYCYRRVATVVLYILYKNILLVFPLIYFGFLCLFSGQRFYPELLSQIYNPVLTAVPITLYGVFERDVDRHASLKFPLLYRLGQMNSLLNPRTYFTWIFRGAWHAAIIFVVAVYAFGYDSIPGPNGKPFDMWMVGTIVMAANCLVANFAILFASFRISFVIVFGIGFSMFSCVVLFFAASTASVGGISTGALFLIFESFFTVLLYFLVVASFCLGLLWFQRSFRVAFWPELVDLIHRREYAGLPLLSLAELKHLNLAVADEEKGDKQGRSTDDESPSSADRVARHADETKEAPPTEKAKGEQRRHRLREWVTNSLLRKSREKTASAARNGRYMGLPSRSPPHPRDPATLAEHLRLPGTAHAAVPCPDPPPPPPTALASS</sequence>
<keyword evidence="9" id="KW-1278">Translocase</keyword>
<evidence type="ECO:0000256" key="14">
    <source>
        <dbReference type="SAM" id="Phobius"/>
    </source>
</evidence>
<keyword evidence="6" id="KW-0547">Nucleotide-binding</keyword>
<dbReference type="PANTHER" id="PTHR24092:SF150">
    <property type="entry name" value="PHOSPHOLIPID-TRANSPORTING ATPASE"/>
    <property type="match status" value="1"/>
</dbReference>
<dbReference type="GO" id="GO:0005524">
    <property type="term" value="F:ATP binding"/>
    <property type="evidence" value="ECO:0007669"/>
    <property type="project" value="UniProtKB-KW"/>
</dbReference>
<feature type="compositionally biased region" description="Low complexity" evidence="13">
    <location>
        <begin position="100"/>
        <end position="110"/>
    </location>
</feature>
<dbReference type="FunFam" id="3.40.50.1000:FF:000014">
    <property type="entry name" value="Phospholipid-transporting ATPase"/>
    <property type="match status" value="1"/>
</dbReference>
<proteinExistence type="inferred from homology"/>
<dbReference type="InterPro" id="IPR023298">
    <property type="entry name" value="ATPase_P-typ_TM_dom_sf"/>
</dbReference>
<keyword evidence="4 14" id="KW-0812">Transmembrane</keyword>
<dbReference type="GO" id="GO:0016887">
    <property type="term" value="F:ATP hydrolysis activity"/>
    <property type="evidence" value="ECO:0007669"/>
    <property type="project" value="InterPro"/>
</dbReference>
<feature type="transmembrane region" description="Helical" evidence="14">
    <location>
        <begin position="249"/>
        <end position="273"/>
    </location>
</feature>
<accession>A0A2A9MFZ0</accession>
<dbReference type="InterPro" id="IPR036412">
    <property type="entry name" value="HAD-like_sf"/>
</dbReference>
<dbReference type="AlphaFoldDB" id="A0A2A9MFZ0"/>
<protein>
    <recommendedName>
        <fullName evidence="3">P-type phospholipid transporter</fullName>
        <ecNumber evidence="3">7.6.2.1</ecNumber>
    </recommendedName>
</protein>
<feature type="region of interest" description="Disordered" evidence="13">
    <location>
        <begin position="500"/>
        <end position="617"/>
    </location>
</feature>
<dbReference type="Gene3D" id="3.40.50.1000">
    <property type="entry name" value="HAD superfamily/HAD-like"/>
    <property type="match status" value="1"/>
</dbReference>
<feature type="transmembrane region" description="Helical" evidence="14">
    <location>
        <begin position="429"/>
        <end position="457"/>
    </location>
</feature>
<keyword evidence="5" id="KW-0479">Metal-binding</keyword>
<feature type="transmembrane region" description="Helical" evidence="14">
    <location>
        <begin position="397"/>
        <end position="417"/>
    </location>
</feature>
<dbReference type="GO" id="GO:0005886">
    <property type="term" value="C:plasma membrane"/>
    <property type="evidence" value="ECO:0007669"/>
    <property type="project" value="TreeGrafter"/>
</dbReference>
<dbReference type="PANTHER" id="PTHR24092">
    <property type="entry name" value="PROBABLE PHOSPHOLIPID-TRANSPORTING ATPASE"/>
    <property type="match status" value="1"/>
</dbReference>
<dbReference type="EC" id="7.6.2.1" evidence="3"/>
<evidence type="ECO:0000256" key="3">
    <source>
        <dbReference type="ARBA" id="ARBA00012189"/>
    </source>
</evidence>
<evidence type="ECO:0000313" key="17">
    <source>
        <dbReference type="Proteomes" id="UP000224006"/>
    </source>
</evidence>
<feature type="region of interest" description="Disordered" evidence="13">
    <location>
        <begin position="100"/>
        <end position="129"/>
    </location>
</feature>
<feature type="transmembrane region" description="Helical" evidence="14">
    <location>
        <begin position="367"/>
        <end position="390"/>
    </location>
</feature>
<evidence type="ECO:0000256" key="2">
    <source>
        <dbReference type="ARBA" id="ARBA00008109"/>
    </source>
</evidence>
<evidence type="ECO:0000256" key="8">
    <source>
        <dbReference type="ARBA" id="ARBA00022842"/>
    </source>
</evidence>
<evidence type="ECO:0000256" key="1">
    <source>
        <dbReference type="ARBA" id="ARBA00004141"/>
    </source>
</evidence>
<feature type="compositionally biased region" description="Basic and acidic residues" evidence="13">
    <location>
        <begin position="117"/>
        <end position="128"/>
    </location>
</feature>
<dbReference type="RefSeq" id="XP_029218895.1">
    <property type="nucleotide sequence ID" value="XM_029365312.1"/>
</dbReference>
<dbReference type="SUPFAM" id="SSF56784">
    <property type="entry name" value="HAD-like"/>
    <property type="match status" value="1"/>
</dbReference>
<dbReference type="VEuPathDB" id="ToxoDB:BESB_069190"/>
<evidence type="ECO:0000256" key="10">
    <source>
        <dbReference type="ARBA" id="ARBA00022989"/>
    </source>
</evidence>
<organism evidence="16 17">
    <name type="scientific">Besnoitia besnoiti</name>
    <name type="common">Apicomplexan protozoan</name>
    <dbReference type="NCBI Taxonomy" id="94643"/>
    <lineage>
        <taxon>Eukaryota</taxon>
        <taxon>Sar</taxon>
        <taxon>Alveolata</taxon>
        <taxon>Apicomplexa</taxon>
        <taxon>Conoidasida</taxon>
        <taxon>Coccidia</taxon>
        <taxon>Eucoccidiorida</taxon>
        <taxon>Eimeriorina</taxon>
        <taxon>Sarcocystidae</taxon>
        <taxon>Besnoitia</taxon>
    </lineage>
</organism>
<evidence type="ECO:0000256" key="13">
    <source>
        <dbReference type="SAM" id="MobiDB-lite"/>
    </source>
</evidence>
<dbReference type="Pfam" id="PF16212">
    <property type="entry name" value="PhoLip_ATPase_C"/>
    <property type="match status" value="1"/>
</dbReference>
<comment type="catalytic activity">
    <reaction evidence="12">
        <text>ATP + H2O + phospholipidSide 1 = ADP + phosphate + phospholipidSide 2.</text>
        <dbReference type="EC" id="7.6.2.1"/>
    </reaction>
</comment>
<evidence type="ECO:0000256" key="4">
    <source>
        <dbReference type="ARBA" id="ARBA00022692"/>
    </source>
</evidence>